<sequence length="385" mass="42436">VKQNYFVRQLAKILGLLLAFCWLSQLAMAETLLLKSSKGVSFQLNKVADGLGVPWGMVFIGPEQILFTGRNGKIGILDTVSGVITRITGGPKVMHSGQGGLLDVAVPPGYSQGGWIYFTYSKELQGKGVTTLARARLNGKRLVAFQDMLITRSASTTGRHFGSRITFDGTGHLFFSVGDRGVRPNGQDLSTHAGSILRLTLDGSVPENNPFVQQRNALPEIWSYGHRNPQGIFYDRKQRRLWSIEHGPRGGDEINLILPGRNYGWPVISYGKEYWGPVQVGEGTEKEGMEQPVKFYVPSIAPGSLIVYSGKAFPAWKGNLFAGALKLTHLNRVEIDSSGRAVAEERLLEGLGERIRALVESPQGWLYFSTDSGRIFRLRSLENNQ</sequence>
<dbReference type="InterPro" id="IPR011042">
    <property type="entry name" value="6-blade_b-propeller_TolB-like"/>
</dbReference>
<proteinExistence type="predicted"/>
<feature type="non-terminal residue" evidence="2">
    <location>
        <position position="1"/>
    </location>
</feature>
<dbReference type="EMBL" id="UINC01001196">
    <property type="protein sequence ID" value="SUZ74000.1"/>
    <property type="molecule type" value="Genomic_DNA"/>
</dbReference>
<reference evidence="2" key="1">
    <citation type="submission" date="2018-05" db="EMBL/GenBank/DDBJ databases">
        <authorList>
            <person name="Lanie J.A."/>
            <person name="Ng W.-L."/>
            <person name="Kazmierczak K.M."/>
            <person name="Andrzejewski T.M."/>
            <person name="Davidsen T.M."/>
            <person name="Wayne K.J."/>
            <person name="Tettelin H."/>
            <person name="Glass J.I."/>
            <person name="Rusch D."/>
            <person name="Podicherti R."/>
            <person name="Tsui H.-C.T."/>
            <person name="Winkler M.E."/>
        </authorList>
    </citation>
    <scope>NUCLEOTIDE SEQUENCE</scope>
</reference>
<organism evidence="2">
    <name type="scientific">marine metagenome</name>
    <dbReference type="NCBI Taxonomy" id="408172"/>
    <lineage>
        <taxon>unclassified sequences</taxon>
        <taxon>metagenomes</taxon>
        <taxon>ecological metagenomes</taxon>
    </lineage>
</organism>
<dbReference type="PANTHER" id="PTHR19328:SF75">
    <property type="entry name" value="ALDOSE SUGAR DEHYDROGENASE YLII"/>
    <property type="match status" value="1"/>
</dbReference>
<dbReference type="AlphaFoldDB" id="A0A381Q4J1"/>
<dbReference type="Pfam" id="PF07995">
    <property type="entry name" value="GSDH"/>
    <property type="match status" value="1"/>
</dbReference>
<dbReference type="InterPro" id="IPR011041">
    <property type="entry name" value="Quinoprot_gluc/sorb_DH_b-prop"/>
</dbReference>
<dbReference type="PANTHER" id="PTHR19328">
    <property type="entry name" value="HEDGEHOG-INTERACTING PROTEIN"/>
    <property type="match status" value="1"/>
</dbReference>
<dbReference type="Gene3D" id="2.120.10.30">
    <property type="entry name" value="TolB, C-terminal domain"/>
    <property type="match status" value="1"/>
</dbReference>
<protein>
    <recommendedName>
        <fullName evidence="1">Glucose/Sorbosone dehydrogenase domain-containing protein</fullName>
    </recommendedName>
</protein>
<gene>
    <name evidence="2" type="ORF">METZ01_LOCUS26854</name>
</gene>
<evidence type="ECO:0000259" key="1">
    <source>
        <dbReference type="Pfam" id="PF07995"/>
    </source>
</evidence>
<dbReference type="InterPro" id="IPR012938">
    <property type="entry name" value="Glc/Sorbosone_DH"/>
</dbReference>
<feature type="domain" description="Glucose/Sorbosone dehydrogenase" evidence="1">
    <location>
        <begin position="53"/>
        <end position="376"/>
    </location>
</feature>
<dbReference type="SUPFAM" id="SSF50952">
    <property type="entry name" value="Soluble quinoprotein glucose dehydrogenase"/>
    <property type="match status" value="1"/>
</dbReference>
<name>A0A381Q4J1_9ZZZZ</name>
<evidence type="ECO:0000313" key="2">
    <source>
        <dbReference type="EMBL" id="SUZ74000.1"/>
    </source>
</evidence>
<accession>A0A381Q4J1</accession>